<dbReference type="SMART" id="SM00086">
    <property type="entry name" value="PAC"/>
    <property type="match status" value="4"/>
</dbReference>
<dbReference type="Pfam" id="PF08447">
    <property type="entry name" value="PAS_3"/>
    <property type="match status" value="1"/>
</dbReference>
<evidence type="ECO:0000259" key="7">
    <source>
        <dbReference type="PROSITE" id="PS50110"/>
    </source>
</evidence>
<dbReference type="InterPro" id="IPR005467">
    <property type="entry name" value="His_kinase_dom"/>
</dbReference>
<evidence type="ECO:0000256" key="2">
    <source>
        <dbReference type="ARBA" id="ARBA00012438"/>
    </source>
</evidence>
<sequence length="1184" mass="131917">MLYRRCRGSAAISRMIAGLIGSLFLWVAGVVIAEEAQSSYVGRTITVGSELDYPPYAMVDQDGHAIGYSVDLIRAVAREVGLKLIFQVGPWSEVKGKLERGEIDALPLVAYSVERDKYFDFSRPHIISHAVAFIRKQDKQRFHSLEDLRAKEVIVMNGDSSHEYVRFSQLTNKITLTDTIADAFRLLADGQHDFVIAPKLSGLILLQQMGIANIEPLGQPLEAYGKGYAFAVHEGNSDLLAELNRGLVLVQASGEYDRIYDRWFGHIDPRQTKYAALIEKTLIVTAILVVIILFAVLWNVSLRRQVRAQVKDLELLGSKYQDLYDNAPDMFASVDAATACVLTCNQTLLDKLGYTKAEVVGQPVFQLYDERCLEDVHRVFEGFISCGEVVNQQLQVKCKDGRLIEVMLNASAIRDEHGHIISSRSSWRDITDLKRAEQERETFFALLPDLACIATTDGYFRKLNDTWQRILGYEAGELCRRPYIEFVHPDDREATLNASSSLANGVRIFQFVNRYRCKNGSYRWLEWVSVPASDGLVYAVARDITERRELYLQLVQQRNQAQRYLDVAGVMLVALNPDGCVKLMNRRGLEMLGFDESELLGQDWFTHCVPASSRELVRDVFKRLMSGEDGALKYHENEVMTRSGELRMFAFHHELLMDHNGQVTGMISSGEDITERKRAESRLKTLSQAIEQAGEGVMITDSMGVIEYVNPAFCRISGYSEAEAVGHSANLLESGEHDPSFYKAMWTELGEGKVWQGRVLNRTHDGGVYPVLLTISPIRGDEGQLTHYVGVQQSLKEYEDMENRFHQAQKMEAIGTLVGGIAHDFNNSLAGIISNLYLIKQKSTDPDIVGKIENVESLSFSAAAMIQQLLSFSRKAVVNMNTLQVAPFLKEIIKLHRVSIPENITLEHAIEESGLKIRGDINQLQQVLMNLINNARDAVEGVASPRITVTMARQSLPIAGAAAEDVVATDDYVCITVMDNGCGIDRAYLDHIFEPFFTTKPAGKGTGLGLAMAYGCIKTHGGWIFAEPGEGGHGTAMKIYLPLVDLDEEPAIQSHRDAVVEGQGETILLVDDNEMVLEVTRELLEGLHYRVLTAMDGAQAIEVYNRHQGEIDLLLLDVVMPNMGGAEVLTWIRQSNPDVKALFATGYNKGGAVMVGNGLQGERILSKPISIAVLSHEIRDLLEK</sequence>
<feature type="domain" description="PAS" evidence="8">
    <location>
        <begin position="436"/>
        <end position="493"/>
    </location>
</feature>
<dbReference type="PANTHER" id="PTHR43065">
    <property type="entry name" value="SENSOR HISTIDINE KINASE"/>
    <property type="match status" value="1"/>
</dbReference>
<feature type="modified residue" description="4-aspartylphosphate" evidence="4">
    <location>
        <position position="1117"/>
    </location>
</feature>
<name>A0A5R9GWN3_9PROT</name>
<dbReference type="Gene3D" id="1.10.287.130">
    <property type="match status" value="1"/>
</dbReference>
<dbReference type="CDD" id="cd13704">
    <property type="entry name" value="PBP2_HisK"/>
    <property type="match status" value="1"/>
</dbReference>
<feature type="domain" description="PAS" evidence="8">
    <location>
        <begin position="682"/>
        <end position="733"/>
    </location>
</feature>
<dbReference type="PROSITE" id="PS50112">
    <property type="entry name" value="PAS"/>
    <property type="match status" value="4"/>
</dbReference>
<dbReference type="InterPro" id="IPR001610">
    <property type="entry name" value="PAC"/>
</dbReference>
<feature type="domain" description="PAC" evidence="9">
    <location>
        <begin position="633"/>
        <end position="685"/>
    </location>
</feature>
<dbReference type="Pfam" id="PF08448">
    <property type="entry name" value="PAS_4"/>
    <property type="match status" value="1"/>
</dbReference>
<feature type="domain" description="PAC" evidence="9">
    <location>
        <begin position="390"/>
        <end position="442"/>
    </location>
</feature>
<accession>A0A5R9GWN3</accession>
<evidence type="ECO:0000313" key="11">
    <source>
        <dbReference type="Proteomes" id="UP000306585"/>
    </source>
</evidence>
<dbReference type="SUPFAM" id="SSF55874">
    <property type="entry name" value="ATPase domain of HSP90 chaperone/DNA topoisomerase II/histidine kinase"/>
    <property type="match status" value="1"/>
</dbReference>
<feature type="domain" description="PAC" evidence="9">
    <location>
        <begin position="753"/>
        <end position="807"/>
    </location>
</feature>
<dbReference type="SUPFAM" id="SSF52172">
    <property type="entry name" value="CheY-like"/>
    <property type="match status" value="1"/>
</dbReference>
<dbReference type="EC" id="2.7.13.3" evidence="2"/>
<dbReference type="InterPro" id="IPR000700">
    <property type="entry name" value="PAS-assoc_C"/>
</dbReference>
<dbReference type="EMBL" id="VBRY01000005">
    <property type="protein sequence ID" value="TLS67514.1"/>
    <property type="molecule type" value="Genomic_DNA"/>
</dbReference>
<keyword evidence="3 4" id="KW-0597">Phosphoprotein</keyword>
<keyword evidence="11" id="KW-1185">Reference proteome</keyword>
<dbReference type="CDD" id="cd00156">
    <property type="entry name" value="REC"/>
    <property type="match status" value="1"/>
</dbReference>
<dbReference type="CDD" id="cd00082">
    <property type="entry name" value="HisKA"/>
    <property type="match status" value="1"/>
</dbReference>
<dbReference type="InterPro" id="IPR013655">
    <property type="entry name" value="PAS_fold_3"/>
</dbReference>
<reference evidence="10 11" key="1">
    <citation type="journal article" date="2019" name="Appl. Environ. Microbiol.">
        <title>Environmental Evidence and Genomic Insight of Iron-oxidizing Bacteria Preference Towards More Corrosion Resistant Stainless Steel at Higher Salinities.</title>
        <authorList>
            <person name="Garrison C.E."/>
            <person name="Price K.A."/>
            <person name="Field E.K."/>
        </authorList>
    </citation>
    <scope>NUCLEOTIDE SEQUENCE [LARGE SCALE GENOMIC DNA]</scope>
    <source>
        <strain evidence="10 11">P3</strain>
    </source>
</reference>
<evidence type="ECO:0000256" key="4">
    <source>
        <dbReference type="PROSITE-ProRule" id="PRU00169"/>
    </source>
</evidence>
<feature type="domain" description="PAS" evidence="8">
    <location>
        <begin position="557"/>
        <end position="628"/>
    </location>
</feature>
<dbReference type="GO" id="GO:0000155">
    <property type="term" value="F:phosphorelay sensor kinase activity"/>
    <property type="evidence" value="ECO:0007669"/>
    <property type="project" value="InterPro"/>
</dbReference>
<dbReference type="SUPFAM" id="SSF55785">
    <property type="entry name" value="PYP-like sensor domain (PAS domain)"/>
    <property type="match status" value="4"/>
</dbReference>
<gene>
    <name evidence="10" type="ORF">FEF65_06230</name>
</gene>
<dbReference type="InterPro" id="IPR011006">
    <property type="entry name" value="CheY-like_superfamily"/>
</dbReference>
<dbReference type="CDD" id="cd00130">
    <property type="entry name" value="PAS"/>
    <property type="match status" value="4"/>
</dbReference>
<comment type="caution">
    <text evidence="10">The sequence shown here is derived from an EMBL/GenBank/DDBJ whole genome shotgun (WGS) entry which is preliminary data.</text>
</comment>
<keyword evidence="5" id="KW-1133">Transmembrane helix</keyword>
<dbReference type="Proteomes" id="UP000306585">
    <property type="component" value="Unassembled WGS sequence"/>
</dbReference>
<dbReference type="SMART" id="SM00448">
    <property type="entry name" value="REC"/>
    <property type="match status" value="1"/>
</dbReference>
<keyword evidence="5" id="KW-0812">Transmembrane</keyword>
<organism evidence="10 11">
    <name type="scientific">Mariprofundus erugo</name>
    <dbReference type="NCBI Taxonomy" id="2528639"/>
    <lineage>
        <taxon>Bacteria</taxon>
        <taxon>Pseudomonadati</taxon>
        <taxon>Pseudomonadota</taxon>
        <taxon>Candidatius Mariprofundia</taxon>
        <taxon>Mariprofundales</taxon>
        <taxon>Mariprofundaceae</taxon>
        <taxon>Mariprofundus</taxon>
    </lineage>
</organism>
<dbReference type="InterPro" id="IPR001638">
    <property type="entry name" value="Solute-binding_3/MltF_N"/>
</dbReference>
<dbReference type="SMART" id="SM00387">
    <property type="entry name" value="HATPase_c"/>
    <property type="match status" value="1"/>
</dbReference>
<dbReference type="SMART" id="SM00091">
    <property type="entry name" value="PAS"/>
    <property type="match status" value="4"/>
</dbReference>
<dbReference type="PROSITE" id="PS50113">
    <property type="entry name" value="PAC"/>
    <property type="match status" value="3"/>
</dbReference>
<dbReference type="InterPro" id="IPR003594">
    <property type="entry name" value="HATPase_dom"/>
</dbReference>
<dbReference type="InterPro" id="IPR003661">
    <property type="entry name" value="HisK_dim/P_dom"/>
</dbReference>
<comment type="catalytic activity">
    <reaction evidence="1">
        <text>ATP + protein L-histidine = ADP + protein N-phospho-L-histidine.</text>
        <dbReference type="EC" id="2.7.13.3"/>
    </reaction>
</comment>
<evidence type="ECO:0000259" key="9">
    <source>
        <dbReference type="PROSITE" id="PS50113"/>
    </source>
</evidence>
<dbReference type="SMART" id="SM00062">
    <property type="entry name" value="PBPb"/>
    <property type="match status" value="1"/>
</dbReference>
<evidence type="ECO:0000256" key="3">
    <source>
        <dbReference type="ARBA" id="ARBA00022553"/>
    </source>
</evidence>
<keyword evidence="5" id="KW-0472">Membrane</keyword>
<feature type="domain" description="Histidine kinase" evidence="6">
    <location>
        <begin position="820"/>
        <end position="1045"/>
    </location>
</feature>
<proteinExistence type="predicted"/>
<dbReference type="InterPro" id="IPR035965">
    <property type="entry name" value="PAS-like_dom_sf"/>
</dbReference>
<dbReference type="InterPro" id="IPR036890">
    <property type="entry name" value="HATPase_C_sf"/>
</dbReference>
<evidence type="ECO:0000256" key="1">
    <source>
        <dbReference type="ARBA" id="ARBA00000085"/>
    </source>
</evidence>
<dbReference type="Gene3D" id="3.30.565.10">
    <property type="entry name" value="Histidine kinase-like ATPase, C-terminal domain"/>
    <property type="match status" value="1"/>
</dbReference>
<dbReference type="RefSeq" id="WP_138238950.1">
    <property type="nucleotide sequence ID" value="NZ_VBRY01000005.1"/>
</dbReference>
<dbReference type="Gene3D" id="3.40.50.2300">
    <property type="match status" value="1"/>
</dbReference>
<protein>
    <recommendedName>
        <fullName evidence="2">histidine kinase</fullName>
        <ecNumber evidence="2">2.7.13.3</ecNumber>
    </recommendedName>
</protein>
<dbReference type="Pfam" id="PF00497">
    <property type="entry name" value="SBP_bac_3"/>
    <property type="match status" value="1"/>
</dbReference>
<dbReference type="InterPro" id="IPR013656">
    <property type="entry name" value="PAS_4"/>
</dbReference>
<dbReference type="SUPFAM" id="SSF53850">
    <property type="entry name" value="Periplasmic binding protein-like II"/>
    <property type="match status" value="1"/>
</dbReference>
<evidence type="ECO:0000259" key="8">
    <source>
        <dbReference type="PROSITE" id="PS50112"/>
    </source>
</evidence>
<dbReference type="PANTHER" id="PTHR43065:SF42">
    <property type="entry name" value="TWO-COMPONENT SENSOR PPRA"/>
    <property type="match status" value="1"/>
</dbReference>
<evidence type="ECO:0000313" key="10">
    <source>
        <dbReference type="EMBL" id="TLS67514.1"/>
    </source>
</evidence>
<dbReference type="PRINTS" id="PR00344">
    <property type="entry name" value="BCTRLSENSOR"/>
</dbReference>
<dbReference type="SUPFAM" id="SSF47384">
    <property type="entry name" value="Homodimeric domain of signal transducing histidine kinase"/>
    <property type="match status" value="1"/>
</dbReference>
<dbReference type="NCBIfam" id="TIGR00229">
    <property type="entry name" value="sensory_box"/>
    <property type="match status" value="4"/>
</dbReference>
<feature type="domain" description="PAS" evidence="8">
    <location>
        <begin position="316"/>
        <end position="387"/>
    </location>
</feature>
<feature type="domain" description="Response regulatory" evidence="7">
    <location>
        <begin position="1066"/>
        <end position="1182"/>
    </location>
</feature>
<dbReference type="Gene3D" id="3.30.450.20">
    <property type="entry name" value="PAS domain"/>
    <property type="match status" value="4"/>
</dbReference>
<dbReference type="Gene3D" id="3.40.190.10">
    <property type="entry name" value="Periplasmic binding protein-like II"/>
    <property type="match status" value="2"/>
</dbReference>
<evidence type="ECO:0000259" key="6">
    <source>
        <dbReference type="PROSITE" id="PS50109"/>
    </source>
</evidence>
<dbReference type="InterPro" id="IPR000014">
    <property type="entry name" value="PAS"/>
</dbReference>
<dbReference type="InterPro" id="IPR004358">
    <property type="entry name" value="Sig_transdc_His_kin-like_C"/>
</dbReference>
<dbReference type="Pfam" id="PF02518">
    <property type="entry name" value="HATPase_c"/>
    <property type="match status" value="1"/>
</dbReference>
<evidence type="ECO:0000256" key="5">
    <source>
        <dbReference type="SAM" id="Phobius"/>
    </source>
</evidence>
<dbReference type="InterPro" id="IPR001789">
    <property type="entry name" value="Sig_transdc_resp-reg_receiver"/>
</dbReference>
<dbReference type="InterPro" id="IPR036097">
    <property type="entry name" value="HisK_dim/P_sf"/>
</dbReference>
<dbReference type="PROSITE" id="PS50110">
    <property type="entry name" value="RESPONSE_REGULATORY"/>
    <property type="match status" value="1"/>
</dbReference>
<dbReference type="Pfam" id="PF13426">
    <property type="entry name" value="PAS_9"/>
    <property type="match status" value="2"/>
</dbReference>
<dbReference type="Pfam" id="PF00072">
    <property type="entry name" value="Response_reg"/>
    <property type="match status" value="1"/>
</dbReference>
<dbReference type="PROSITE" id="PS50109">
    <property type="entry name" value="HIS_KIN"/>
    <property type="match status" value="1"/>
</dbReference>
<feature type="transmembrane region" description="Helical" evidence="5">
    <location>
        <begin position="282"/>
        <end position="302"/>
    </location>
</feature>
<dbReference type="AlphaFoldDB" id="A0A5R9GWN3"/>